<dbReference type="OrthoDB" id="5242705at2759"/>
<dbReference type="AlphaFoldDB" id="A0A2S4KRP2"/>
<dbReference type="EMBL" id="PKSG01000779">
    <property type="protein sequence ID" value="POR32856.1"/>
    <property type="molecule type" value="Genomic_DNA"/>
</dbReference>
<reference evidence="3 4" key="1">
    <citation type="submission" date="2018-01" db="EMBL/GenBank/DDBJ databases">
        <title>Harnessing the power of phylogenomics to disentangle the directionality and signatures of interkingdom host jumping in the parasitic fungal genus Tolypocladium.</title>
        <authorList>
            <person name="Quandt C.A."/>
            <person name="Patterson W."/>
            <person name="Spatafora J.W."/>
        </authorList>
    </citation>
    <scope>NUCLEOTIDE SEQUENCE [LARGE SCALE GENOMIC DNA]</scope>
    <source>
        <strain evidence="3 4">NRBC 100945</strain>
    </source>
</reference>
<name>A0A2S4KRP2_9HYPO</name>
<dbReference type="PANTHER" id="PTHR35394">
    <property type="entry name" value="DUF3176 DOMAIN-CONTAINING PROTEIN"/>
    <property type="match status" value="1"/>
</dbReference>
<keyword evidence="2" id="KW-0812">Transmembrane</keyword>
<evidence type="ECO:0000313" key="4">
    <source>
        <dbReference type="Proteomes" id="UP000237481"/>
    </source>
</evidence>
<keyword evidence="2" id="KW-0472">Membrane</keyword>
<proteinExistence type="predicted"/>
<feature type="transmembrane region" description="Helical" evidence="2">
    <location>
        <begin position="485"/>
        <end position="510"/>
    </location>
</feature>
<keyword evidence="4" id="KW-1185">Reference proteome</keyword>
<evidence type="ECO:0000256" key="2">
    <source>
        <dbReference type="SAM" id="Phobius"/>
    </source>
</evidence>
<gene>
    <name evidence="3" type="ORF">TPAR_06940</name>
</gene>
<dbReference type="PANTHER" id="PTHR35394:SF5">
    <property type="entry name" value="DUF3176 DOMAIN-CONTAINING PROTEIN"/>
    <property type="match status" value="1"/>
</dbReference>
<feature type="region of interest" description="Disordered" evidence="1">
    <location>
        <begin position="21"/>
        <end position="43"/>
    </location>
</feature>
<dbReference type="Pfam" id="PF11374">
    <property type="entry name" value="DUF3176"/>
    <property type="match status" value="1"/>
</dbReference>
<feature type="transmembrane region" description="Helical" evidence="2">
    <location>
        <begin position="66"/>
        <end position="84"/>
    </location>
</feature>
<dbReference type="Proteomes" id="UP000237481">
    <property type="component" value="Unassembled WGS sequence"/>
</dbReference>
<evidence type="ECO:0000256" key="1">
    <source>
        <dbReference type="SAM" id="MobiDB-lite"/>
    </source>
</evidence>
<protein>
    <submittedName>
        <fullName evidence="3">Uncharacterized protein</fullName>
    </submittedName>
</protein>
<comment type="caution">
    <text evidence="3">The sequence shown here is derived from an EMBL/GenBank/DDBJ whole genome shotgun (WGS) entry which is preliminary data.</text>
</comment>
<keyword evidence="2" id="KW-1133">Transmembrane helix</keyword>
<dbReference type="STRING" id="94208.A0A2S4KRP2"/>
<sequence>MAAAVDGAAHMVLRLRRREQHNHGPSVNDGAADDDDSAEQNNPEKRLATKRRYISSFTWWADEYRCAVLCMVGLAVLTLVLWHFDGKLAPDFGPGMELDMIVIAIMTLVRVTLGSIVEACICQGAWIWVSKSHQARTQNKARLEDFKVFDEASRGLLGSLALLWRLKGWHLSCIGALIIVITHGFETFSQQMFVYVQKPTVYINQTGVRDDYSLALSTKSAVYSGILAAQVRDLEPQCHTANCTWPVFPTLAVCGKCVPIEVKIHCTDTTQSCTFGISSATNVTVPEAADADLFKVNPVGESLRNTAGDNKTYLSIFEIMTVSKRAAATRTTAAECALWFCLKTLDISVTDGKSEQAVVATWNETQFEAATSAHSDEHVFVNMPKRMGIQQNSRYSVSDSSVKALRSFIDSLTSGSFEYASDVINFSSDWVEAMWQATNDLDAWIDKLSLSLANEIREHGTIRDPYRTEYEGSASKMANYVHVQWYWMIYPVLFLVMSLYYLVGTILAAARDGVAAWKGDSLPMLFSRIDSRILSLAMAKMDVPKGLDDLGKSRVVLTKDELGYWTFEPHGSKEEQDENDVDAEEIVKILTGF</sequence>
<organism evidence="3 4">
    <name type="scientific">Tolypocladium paradoxum</name>
    <dbReference type="NCBI Taxonomy" id="94208"/>
    <lineage>
        <taxon>Eukaryota</taxon>
        <taxon>Fungi</taxon>
        <taxon>Dikarya</taxon>
        <taxon>Ascomycota</taxon>
        <taxon>Pezizomycotina</taxon>
        <taxon>Sordariomycetes</taxon>
        <taxon>Hypocreomycetidae</taxon>
        <taxon>Hypocreales</taxon>
        <taxon>Ophiocordycipitaceae</taxon>
        <taxon>Tolypocladium</taxon>
    </lineage>
</organism>
<dbReference type="InterPro" id="IPR021514">
    <property type="entry name" value="DUF3176"/>
</dbReference>
<feature type="transmembrane region" description="Helical" evidence="2">
    <location>
        <begin position="100"/>
        <end position="129"/>
    </location>
</feature>
<evidence type="ECO:0000313" key="3">
    <source>
        <dbReference type="EMBL" id="POR32856.1"/>
    </source>
</evidence>
<accession>A0A2S4KRP2</accession>